<feature type="region of interest" description="Disordered" evidence="6">
    <location>
        <begin position="1"/>
        <end position="106"/>
    </location>
</feature>
<dbReference type="PANTHER" id="PTHR13000:SF0">
    <property type="entry name" value="NUCLEOPORIN P54"/>
    <property type="match status" value="1"/>
</dbReference>
<protein>
    <recommendedName>
        <fullName evidence="7">Nucleoporin Nup54 alpha-helical domain-containing protein</fullName>
    </recommendedName>
</protein>
<feature type="compositionally biased region" description="Polar residues" evidence="6">
    <location>
        <begin position="54"/>
        <end position="63"/>
    </location>
</feature>
<keyword evidence="4" id="KW-0906">Nuclear pore complex</keyword>
<feature type="compositionally biased region" description="Polar residues" evidence="6">
    <location>
        <begin position="295"/>
        <end position="346"/>
    </location>
</feature>
<sequence length="610" mass="63998">MFGSSINNNTSNSGGGLFGSSSTNQGVGGGLFGNKPGSTPVFGSQQPQQPQQQNAFGSSNTSGGLFGQSQSNSTGSTGLFGSNQSKPSTGLFGSNPSSATTTAATSNTGNMFGSGNAGFGAKPASTGGGLFGNNSQPNTGTSMFGNNAQSNTGTNLFGNQQSNTGTSGGGLFGASANKPPATGTTGGLFGSQQPSTGGLFGNNQRATTGTTSGGLFGNNQSSATNTTSGLFGNKPSTSTGGGGLFGSSTNSQGGGGGLFGQNTTNTGGAGLFGQQQQQQPQQQQQQSQPTQQSSLFSSNTTNNQQPSFSWSKNPQTQPSSIYPSTSLFGDVGQGSQQANANPSSYTPAINDQLTKVWEQWDPNSAKCGLKTHFYNKFNDQEIGQLLAQPRPANETVEDWDKAMSERPGPNFFPVKITSFTEVAQRIEAQLDQVAKSRVLLNTINERLNTLSAKHDLENTTRILKAKARHTQLSRRLLRLATVLAILKLKGYPLLPEEEEIARQFDILTAKINDPNSPIGKLGDIFAKLAVLKERAEDLNSQFDQSMHKLNGSLGNENPAKESKEENGNTDDVINKIAKVLLKQQMGLNYLNSVLEKDSEKVQSLIKFKSK</sequence>
<accession>A0ABP0ZF27</accession>
<feature type="compositionally biased region" description="Low complexity" evidence="6">
    <location>
        <begin position="67"/>
        <end position="77"/>
    </location>
</feature>
<evidence type="ECO:0000256" key="3">
    <source>
        <dbReference type="ARBA" id="ARBA00022448"/>
    </source>
</evidence>
<comment type="subcellular location">
    <subcellularLocation>
        <location evidence="2">Nucleus membrane</location>
        <topology evidence="2">Peripheral membrane protein</topology>
        <orientation evidence="2">Nucleoplasmic side</orientation>
    </subcellularLocation>
    <subcellularLocation>
        <location evidence="1">Nucleus</location>
        <location evidence="1">Nuclear pore complex</location>
    </subcellularLocation>
</comment>
<dbReference type="InterPro" id="IPR025712">
    <property type="entry name" value="Nup54_alpha-helical_dom"/>
</dbReference>
<keyword evidence="4" id="KW-0653">Protein transport</keyword>
<dbReference type="Pfam" id="PF13874">
    <property type="entry name" value="Nup54"/>
    <property type="match status" value="1"/>
</dbReference>
<feature type="domain" description="Nucleoporin Nup54 alpha-helical" evidence="7">
    <location>
        <begin position="390"/>
        <end position="527"/>
    </location>
</feature>
<keyword evidence="3" id="KW-0813">Transport</keyword>
<evidence type="ECO:0000259" key="7">
    <source>
        <dbReference type="Pfam" id="PF13874"/>
    </source>
</evidence>
<evidence type="ECO:0000256" key="6">
    <source>
        <dbReference type="SAM" id="MobiDB-lite"/>
    </source>
</evidence>
<dbReference type="EMBL" id="OZ022405">
    <property type="protein sequence ID" value="CAK9436424.1"/>
    <property type="molecule type" value="Genomic_DNA"/>
</dbReference>
<dbReference type="Proteomes" id="UP001497383">
    <property type="component" value="Chromosome 1"/>
</dbReference>
<dbReference type="PANTHER" id="PTHR13000">
    <property type="entry name" value="NUCLEOPORIN P54"/>
    <property type="match status" value="1"/>
</dbReference>
<keyword evidence="5" id="KW-0539">Nucleus</keyword>
<dbReference type="InterPro" id="IPR024864">
    <property type="entry name" value="Nup54/Nup57/Nup44"/>
</dbReference>
<feature type="region of interest" description="Disordered" evidence="6">
    <location>
        <begin position="546"/>
        <end position="568"/>
    </location>
</feature>
<feature type="compositionally biased region" description="Polar residues" evidence="6">
    <location>
        <begin position="132"/>
        <end position="165"/>
    </location>
</feature>
<evidence type="ECO:0000256" key="2">
    <source>
        <dbReference type="ARBA" id="ARBA00004620"/>
    </source>
</evidence>
<feature type="compositionally biased region" description="Low complexity" evidence="6">
    <location>
        <begin position="1"/>
        <end position="12"/>
    </location>
</feature>
<evidence type="ECO:0000256" key="1">
    <source>
        <dbReference type="ARBA" id="ARBA00004567"/>
    </source>
</evidence>
<evidence type="ECO:0000313" key="8">
    <source>
        <dbReference type="EMBL" id="CAK9436424.1"/>
    </source>
</evidence>
<dbReference type="GeneID" id="92206178"/>
<organism evidence="8 9">
    <name type="scientific">Lodderomyces beijingensis</name>
    <dbReference type="NCBI Taxonomy" id="1775926"/>
    <lineage>
        <taxon>Eukaryota</taxon>
        <taxon>Fungi</taxon>
        <taxon>Dikarya</taxon>
        <taxon>Ascomycota</taxon>
        <taxon>Saccharomycotina</taxon>
        <taxon>Pichiomycetes</taxon>
        <taxon>Debaryomycetaceae</taxon>
        <taxon>Candida/Lodderomyces clade</taxon>
        <taxon>Lodderomyces</taxon>
    </lineage>
</organism>
<feature type="compositionally biased region" description="Low complexity" evidence="6">
    <location>
        <begin position="97"/>
        <end position="106"/>
    </location>
</feature>
<feature type="compositionally biased region" description="Polar residues" evidence="6">
    <location>
        <begin position="190"/>
        <end position="210"/>
    </location>
</feature>
<feature type="compositionally biased region" description="Low complexity" evidence="6">
    <location>
        <begin position="274"/>
        <end position="294"/>
    </location>
</feature>
<proteinExistence type="predicted"/>
<evidence type="ECO:0000256" key="5">
    <source>
        <dbReference type="ARBA" id="ARBA00023242"/>
    </source>
</evidence>
<dbReference type="Pfam" id="PF13634">
    <property type="entry name" value="Nucleoporin_FG"/>
    <property type="match status" value="2"/>
</dbReference>
<keyword evidence="9" id="KW-1185">Reference proteome</keyword>
<feature type="compositionally biased region" description="Polar residues" evidence="6">
    <location>
        <begin position="79"/>
        <end position="96"/>
    </location>
</feature>
<evidence type="ECO:0000256" key="4">
    <source>
        <dbReference type="ARBA" id="ARBA00023132"/>
    </source>
</evidence>
<feature type="region of interest" description="Disordered" evidence="6">
    <location>
        <begin position="127"/>
        <end position="346"/>
    </location>
</feature>
<reference evidence="8 9" key="1">
    <citation type="submission" date="2024-03" db="EMBL/GenBank/DDBJ databases">
        <authorList>
            <person name="Brejova B."/>
        </authorList>
    </citation>
    <scope>NUCLEOTIDE SEQUENCE [LARGE SCALE GENOMIC DNA]</scope>
    <source>
        <strain evidence="8 9">CBS 14171</strain>
    </source>
</reference>
<keyword evidence="4" id="KW-0509">mRNA transport</keyword>
<dbReference type="InterPro" id="IPR025574">
    <property type="entry name" value="Nucleoporin_FG_rpt"/>
</dbReference>
<dbReference type="RefSeq" id="XP_066827920.1">
    <property type="nucleotide sequence ID" value="XM_066976962.1"/>
</dbReference>
<feature type="compositionally biased region" description="Polar residues" evidence="6">
    <location>
        <begin position="217"/>
        <end position="230"/>
    </location>
</feature>
<name>A0ABP0ZF27_9ASCO</name>
<keyword evidence="4" id="KW-0811">Translocation</keyword>
<evidence type="ECO:0000313" key="9">
    <source>
        <dbReference type="Proteomes" id="UP001497383"/>
    </source>
</evidence>
<gene>
    <name evidence="8" type="ORF">LODBEIA_P09820</name>
</gene>